<dbReference type="PANTHER" id="PTHR35037:SF3">
    <property type="entry name" value="C-TERMINAL REGION OF AIDA-LIKE PROTEIN"/>
    <property type="match status" value="1"/>
</dbReference>
<reference evidence="2" key="1">
    <citation type="submission" date="2017-09" db="EMBL/GenBank/DDBJ databases">
        <title>FDA dAtabase for Regulatory Grade micrObial Sequences (FDA-ARGOS): Supporting development and validation of Infectious Disease Dx tests.</title>
        <authorList>
            <person name="Minogue T."/>
            <person name="Wolcott M."/>
            <person name="Wasieloski L."/>
            <person name="Aguilar W."/>
            <person name="Moore D."/>
            <person name="Tallon L.J."/>
            <person name="Sadzewicz L."/>
            <person name="Ott S."/>
            <person name="Zhao X."/>
            <person name="Nagaraj S."/>
            <person name="Vavikolanu K."/>
            <person name="Aluvathingal J."/>
            <person name="Nadendla S."/>
            <person name="Sichtig H."/>
        </authorList>
    </citation>
    <scope>NUCLEOTIDE SEQUENCE</scope>
    <source>
        <strain evidence="2">FDAARGOS_387</strain>
    </source>
</reference>
<dbReference type="NCBIfam" id="TIGR01414">
    <property type="entry name" value="autotrans_barl"/>
    <property type="match status" value="1"/>
</dbReference>
<sequence>MPIIAPIETGKRYALGAGLSLTPQTQLTYSRVDFDDFRDPFGSKVSLQEGDSLRGRLGVSLDKDIIWRAEDGTTRRSHVYGNVDVYNEFMNGTKTHVSGVDFSSRDKRQSVGVGVGGTHEWHNIRNRRKTVQTDGVQKINGCENMGMIYVSVRW</sequence>
<evidence type="ECO:0000313" key="3">
    <source>
        <dbReference type="EMBL" id="VFS46158.1"/>
    </source>
</evidence>
<dbReference type="EMBL" id="CAADJA010000002">
    <property type="protein sequence ID" value="VFS46158.1"/>
    <property type="molecule type" value="Genomic_DNA"/>
</dbReference>
<dbReference type="SUPFAM" id="SSF103515">
    <property type="entry name" value="Autotransporter"/>
    <property type="match status" value="1"/>
</dbReference>
<dbReference type="InterPro" id="IPR005546">
    <property type="entry name" value="Autotransporte_beta"/>
</dbReference>
<dbReference type="OrthoDB" id="6053567at2"/>
<dbReference type="PROSITE" id="PS51208">
    <property type="entry name" value="AUTOTRANSPORTER"/>
    <property type="match status" value="1"/>
</dbReference>
<dbReference type="GO" id="GO:0019867">
    <property type="term" value="C:outer membrane"/>
    <property type="evidence" value="ECO:0007669"/>
    <property type="project" value="InterPro"/>
</dbReference>
<protein>
    <submittedName>
        <fullName evidence="3">Adhesin</fullName>
    </submittedName>
</protein>
<dbReference type="AlphaFoldDB" id="A0A2C6DHN6"/>
<evidence type="ECO:0000313" key="4">
    <source>
        <dbReference type="Proteomes" id="UP000224974"/>
    </source>
</evidence>
<proteinExistence type="predicted"/>
<dbReference type="InterPro" id="IPR051551">
    <property type="entry name" value="Autotransporter_adhesion"/>
</dbReference>
<evidence type="ECO:0000259" key="1">
    <source>
        <dbReference type="PROSITE" id="PS51208"/>
    </source>
</evidence>
<dbReference type="Proteomes" id="UP000373449">
    <property type="component" value="Unassembled WGS sequence"/>
</dbReference>
<reference evidence="3 5" key="3">
    <citation type="submission" date="2019-03" db="EMBL/GenBank/DDBJ databases">
        <authorList>
            <consortium name="Pathogen Informatics"/>
        </authorList>
    </citation>
    <scope>NUCLEOTIDE SEQUENCE [LARGE SCALE GENOMIC DNA]</scope>
    <source>
        <strain evidence="3 5">NCTC12282</strain>
    </source>
</reference>
<keyword evidence="4" id="KW-1185">Reference proteome</keyword>
<organism evidence="2 4">
    <name type="scientific">Budvicia aquatica</name>
    <dbReference type="NCBI Taxonomy" id="82979"/>
    <lineage>
        <taxon>Bacteria</taxon>
        <taxon>Pseudomonadati</taxon>
        <taxon>Pseudomonadota</taxon>
        <taxon>Gammaproteobacteria</taxon>
        <taxon>Enterobacterales</taxon>
        <taxon>Budviciaceae</taxon>
        <taxon>Budvicia</taxon>
    </lineage>
</organism>
<name>A0A2C6DHN6_9GAMM</name>
<accession>A0A2C6DHN6</accession>
<dbReference type="PANTHER" id="PTHR35037">
    <property type="entry name" value="C-TERMINAL REGION OF AIDA-LIKE PROTEIN"/>
    <property type="match status" value="1"/>
</dbReference>
<dbReference type="Gene3D" id="2.40.128.130">
    <property type="entry name" value="Autotransporter beta-domain"/>
    <property type="match status" value="1"/>
</dbReference>
<dbReference type="InterPro" id="IPR006315">
    <property type="entry name" value="OM_autotransptr_brl_dom"/>
</dbReference>
<gene>
    <name evidence="2" type="ORF">CRN84_02445</name>
    <name evidence="3" type="ORF">NCTC12282_01049</name>
</gene>
<dbReference type="InterPro" id="IPR036709">
    <property type="entry name" value="Autotransporte_beta_dom_sf"/>
</dbReference>
<dbReference type="EMBL" id="PDDX01000001">
    <property type="protein sequence ID" value="PHI28273.1"/>
    <property type="molecule type" value="Genomic_DNA"/>
</dbReference>
<evidence type="ECO:0000313" key="2">
    <source>
        <dbReference type="EMBL" id="PHI28273.1"/>
    </source>
</evidence>
<evidence type="ECO:0000313" key="5">
    <source>
        <dbReference type="Proteomes" id="UP000373449"/>
    </source>
</evidence>
<dbReference type="Proteomes" id="UP000224974">
    <property type="component" value="Unassembled WGS sequence"/>
</dbReference>
<feature type="domain" description="Autotransporter" evidence="1">
    <location>
        <begin position="1"/>
        <end position="154"/>
    </location>
</feature>
<dbReference type="Pfam" id="PF03797">
    <property type="entry name" value="Autotransporter"/>
    <property type="match status" value="1"/>
</dbReference>
<reference evidence="4" key="2">
    <citation type="submission" date="2017-09" db="EMBL/GenBank/DDBJ databases">
        <title>FDA dAtabase for Regulatory Grade micrObial Sequences (FDA-ARGOS): Supporting development and validation of Infectious Disease Dx tests.</title>
        <authorList>
            <person name="Minogue T."/>
            <person name="Wolcott M."/>
            <person name="Wasieloski L."/>
            <person name="Aguilar W."/>
            <person name="Moore D."/>
            <person name="Tallon L."/>
            <person name="Sadzewicz L."/>
            <person name="Ott S."/>
            <person name="Zhao X."/>
            <person name="Nagaraj S."/>
            <person name="Vavikolanu K."/>
            <person name="Aluvathingal J."/>
            <person name="Nadendla S."/>
            <person name="Sichtig H."/>
        </authorList>
    </citation>
    <scope>NUCLEOTIDE SEQUENCE [LARGE SCALE GENOMIC DNA]</scope>
    <source>
        <strain evidence="4">FDAARGOS_387</strain>
    </source>
</reference>